<evidence type="ECO:0000313" key="3">
    <source>
        <dbReference type="Proteomes" id="UP000654108"/>
    </source>
</evidence>
<dbReference type="EMBL" id="JACYFU010000001">
    <property type="protein sequence ID" value="MBD8063968.1"/>
    <property type="molecule type" value="Genomic_DNA"/>
</dbReference>
<keyword evidence="1" id="KW-0812">Transmembrane</keyword>
<feature type="transmembrane region" description="Helical" evidence="1">
    <location>
        <begin position="144"/>
        <end position="172"/>
    </location>
</feature>
<accession>A0A927FSK1</accession>
<keyword evidence="1" id="KW-1133">Transmembrane helix</keyword>
<keyword evidence="1" id="KW-0472">Membrane</keyword>
<reference evidence="2" key="1">
    <citation type="submission" date="2020-09" db="EMBL/GenBank/DDBJ databases">
        <title>Genome seq and assembly of Devosia sp.</title>
        <authorList>
            <person name="Chhetri G."/>
        </authorList>
    </citation>
    <scope>NUCLEOTIDE SEQUENCE</scope>
    <source>
        <strain evidence="2">PTR5</strain>
    </source>
</reference>
<keyword evidence="3" id="KW-1185">Reference proteome</keyword>
<dbReference type="RefSeq" id="WP_191772093.1">
    <property type="nucleotide sequence ID" value="NZ_JACYFU010000001.1"/>
</dbReference>
<dbReference type="InterPro" id="IPR010390">
    <property type="entry name" value="ABC-2_transporter-like"/>
</dbReference>
<gene>
    <name evidence="2" type="ORF">IC608_00575</name>
</gene>
<evidence type="ECO:0000256" key="1">
    <source>
        <dbReference type="SAM" id="Phobius"/>
    </source>
</evidence>
<feature type="transmembrane region" description="Helical" evidence="1">
    <location>
        <begin position="118"/>
        <end position="138"/>
    </location>
</feature>
<feature type="transmembrane region" description="Helical" evidence="1">
    <location>
        <begin position="24"/>
        <end position="45"/>
    </location>
</feature>
<feature type="transmembrane region" description="Helical" evidence="1">
    <location>
        <begin position="184"/>
        <end position="213"/>
    </location>
</feature>
<sequence>MKVSAYPAFTVTAFLSRLVYRNQVWSGVFGELVATFAFIAVWTAAFSGSRNVDGVTLPDMVTYVLIAGPLLNWNTTRYIREVGDSIRNGDVTVFLLKPLHYPALLFFNQLGNNAFEQLTITLPVAVIVALTVGLLPPASPAHGLLFLAFWAVSWCMLFLIATLTGLLAFWLLTAFSLEWFLRGIMALASGAVVPLWFMPGALAALLGHLPFAWVSYYPSAVYLGKLDAPTSGVYLLIGLSWLAALAALAGWLWSRARHRLVVQGG</sequence>
<name>A0A927FSK1_9HYPH</name>
<dbReference type="PANTHER" id="PTHR36832">
    <property type="entry name" value="SLR1174 PROTEIN-RELATED"/>
    <property type="match status" value="1"/>
</dbReference>
<proteinExistence type="predicted"/>
<feature type="transmembrane region" description="Helical" evidence="1">
    <location>
        <begin position="233"/>
        <end position="253"/>
    </location>
</feature>
<dbReference type="AlphaFoldDB" id="A0A927FSK1"/>
<organism evidence="2 3">
    <name type="scientific">Devosia oryzisoli</name>
    <dbReference type="NCBI Taxonomy" id="2774138"/>
    <lineage>
        <taxon>Bacteria</taxon>
        <taxon>Pseudomonadati</taxon>
        <taxon>Pseudomonadota</taxon>
        <taxon>Alphaproteobacteria</taxon>
        <taxon>Hyphomicrobiales</taxon>
        <taxon>Devosiaceae</taxon>
        <taxon>Devosia</taxon>
    </lineage>
</organism>
<dbReference type="PANTHER" id="PTHR36832:SF1">
    <property type="entry name" value="SLR1174 PROTEIN"/>
    <property type="match status" value="1"/>
</dbReference>
<comment type="caution">
    <text evidence="2">The sequence shown here is derived from an EMBL/GenBank/DDBJ whole genome shotgun (WGS) entry which is preliminary data.</text>
</comment>
<protein>
    <submittedName>
        <fullName evidence="2">ABC-2 family transporter protein</fullName>
    </submittedName>
</protein>
<dbReference type="Pfam" id="PF06182">
    <property type="entry name" value="ABC2_membrane_6"/>
    <property type="match status" value="1"/>
</dbReference>
<dbReference type="Proteomes" id="UP000654108">
    <property type="component" value="Unassembled WGS sequence"/>
</dbReference>
<evidence type="ECO:0000313" key="2">
    <source>
        <dbReference type="EMBL" id="MBD8063968.1"/>
    </source>
</evidence>